<name>A0A380WKJ6_AMIAI</name>
<dbReference type="OrthoDB" id="8114209at2"/>
<reference evidence="1 2" key="1">
    <citation type="submission" date="2018-06" db="EMBL/GenBank/DDBJ databases">
        <authorList>
            <consortium name="Pathogen Informatics"/>
            <person name="Doyle S."/>
        </authorList>
    </citation>
    <scope>NUCLEOTIDE SEQUENCE [LARGE SCALE GENOMIC DNA]</scope>
    <source>
        <strain evidence="1 2">NCTC10684</strain>
    </source>
</reference>
<dbReference type="EMBL" id="UFSM01000001">
    <property type="protein sequence ID" value="SUU89288.1"/>
    <property type="molecule type" value="Genomic_DNA"/>
</dbReference>
<dbReference type="AlphaFoldDB" id="A0A380WKJ6"/>
<evidence type="ECO:0000313" key="1">
    <source>
        <dbReference type="EMBL" id="SUU89288.1"/>
    </source>
</evidence>
<dbReference type="RefSeq" id="WP_115731483.1">
    <property type="nucleotide sequence ID" value="NZ_BAAAVY010000002.1"/>
</dbReference>
<proteinExistence type="predicted"/>
<sequence length="174" mass="20024">MFDWQVTPVAAIAEYIRRDFAGMFEREDLHVVDGVVFNKRFGTNHMHEFPKDINERSLDALYGKAREGHDGWCAVTRRALKSDLSTLFVLSRPASATEMAEISGLIEQTGGRRQFLLLAAPRGDHDDHWTGDHEIWKTHLTAFRIRTPLSAVMAEQMRRLRKNIRYLKPPSMMA</sequence>
<organism evidence="1 2">
    <name type="scientific">Aminobacter aminovorans</name>
    <name type="common">Chelatobacter heintzii</name>
    <dbReference type="NCBI Taxonomy" id="83263"/>
    <lineage>
        <taxon>Bacteria</taxon>
        <taxon>Pseudomonadati</taxon>
        <taxon>Pseudomonadota</taxon>
        <taxon>Alphaproteobacteria</taxon>
        <taxon>Hyphomicrobiales</taxon>
        <taxon>Phyllobacteriaceae</taxon>
        <taxon>Aminobacter</taxon>
    </lineage>
</organism>
<protein>
    <submittedName>
        <fullName evidence="1">Uncharacterized protein</fullName>
    </submittedName>
</protein>
<accession>A0A380WKJ6</accession>
<gene>
    <name evidence="1" type="ORF">NCTC10684_02523</name>
</gene>
<evidence type="ECO:0000313" key="2">
    <source>
        <dbReference type="Proteomes" id="UP000254701"/>
    </source>
</evidence>
<dbReference type="Proteomes" id="UP000254701">
    <property type="component" value="Unassembled WGS sequence"/>
</dbReference>